<keyword evidence="2" id="KW-1185">Reference proteome</keyword>
<comment type="caution">
    <text evidence="1">The sequence shown here is derived from an EMBL/GenBank/DDBJ whole genome shotgun (WGS) entry which is preliminary data.</text>
</comment>
<evidence type="ECO:0000313" key="2">
    <source>
        <dbReference type="Proteomes" id="UP001156974"/>
    </source>
</evidence>
<gene>
    <name evidence="1" type="ORF">MKZ47_10720</name>
</gene>
<dbReference type="RefSeq" id="WP_175082336.1">
    <property type="nucleotide sequence ID" value="NZ_JAKUMG010000004.1"/>
</dbReference>
<evidence type="ECO:0008006" key="3">
    <source>
        <dbReference type="Google" id="ProtNLM"/>
    </source>
</evidence>
<proteinExistence type="predicted"/>
<dbReference type="EMBL" id="JAKUMG010000004">
    <property type="protein sequence ID" value="MDI4669568.1"/>
    <property type="molecule type" value="Genomic_DNA"/>
</dbReference>
<accession>A0ABT6U080</accession>
<name>A0ABT6U080_9GAMM</name>
<evidence type="ECO:0000313" key="1">
    <source>
        <dbReference type="EMBL" id="MDI4669568.1"/>
    </source>
</evidence>
<sequence>MSADFEKLFSEFASAIESNEVEKSLKIDEEIKTLFSNSIDREHFKSDEDILNVVEQHKALIEQVIAKKKSTVKQLAQFQKNQKNLKKYQNV</sequence>
<dbReference type="Proteomes" id="UP001156974">
    <property type="component" value="Unassembled WGS sequence"/>
</dbReference>
<reference evidence="1 2" key="1">
    <citation type="submission" date="2022-02" db="EMBL/GenBank/DDBJ databases">
        <title>Genome analysis of Beneficial Microorganisms for Coral consortium from Pocillopora damicornis.</title>
        <authorList>
            <person name="Rosado P.M."/>
            <person name="Cardoso P.M."/>
            <person name="Rosado J.G."/>
            <person name="Schultz J."/>
            <person name="Rocha U."/>
            <person name="Costa T.K."/>
            <person name="Peixoto R.S."/>
        </authorList>
    </citation>
    <scope>NUCLEOTIDE SEQUENCE [LARGE SCALE GENOMIC DNA]</scope>
    <source>
        <strain evidence="1 2">BMC5</strain>
    </source>
</reference>
<protein>
    <recommendedName>
        <fullName evidence="3">Chromosome partitioning protein ParA</fullName>
    </recommendedName>
</protein>
<organism evidence="1 2">
    <name type="scientific">Pseudoalteromonas shioyasakiensis</name>
    <dbReference type="NCBI Taxonomy" id="1190813"/>
    <lineage>
        <taxon>Bacteria</taxon>
        <taxon>Pseudomonadati</taxon>
        <taxon>Pseudomonadota</taxon>
        <taxon>Gammaproteobacteria</taxon>
        <taxon>Alteromonadales</taxon>
        <taxon>Pseudoalteromonadaceae</taxon>
        <taxon>Pseudoalteromonas</taxon>
    </lineage>
</organism>